<evidence type="ECO:0000259" key="1">
    <source>
        <dbReference type="Pfam" id="PF18962"/>
    </source>
</evidence>
<evidence type="ECO:0000313" key="3">
    <source>
        <dbReference type="Proteomes" id="UP000011135"/>
    </source>
</evidence>
<gene>
    <name evidence="2" type="ORF">C900_04273</name>
</gene>
<name>L8JWJ7_9BACT</name>
<dbReference type="AlphaFoldDB" id="L8JWJ7"/>
<protein>
    <recommendedName>
        <fullName evidence="1">Secretion system C-terminal sorting domain-containing protein</fullName>
    </recommendedName>
</protein>
<dbReference type="STRING" id="1237149.C900_04273"/>
<dbReference type="InterPro" id="IPR026444">
    <property type="entry name" value="Secre_tail"/>
</dbReference>
<dbReference type="eggNOG" id="COG3209">
    <property type="taxonomic scope" value="Bacteria"/>
</dbReference>
<dbReference type="NCBIfam" id="TIGR04183">
    <property type="entry name" value="Por_Secre_tail"/>
    <property type="match status" value="1"/>
</dbReference>
<dbReference type="InterPro" id="IPR036179">
    <property type="entry name" value="Ig-like_dom_sf"/>
</dbReference>
<dbReference type="Pfam" id="PF18962">
    <property type="entry name" value="Por_Secre_tail"/>
    <property type="match status" value="1"/>
</dbReference>
<dbReference type="Proteomes" id="UP000011135">
    <property type="component" value="Unassembled WGS sequence"/>
</dbReference>
<feature type="domain" description="Secretion system C-terminal sorting" evidence="1">
    <location>
        <begin position="425"/>
        <end position="492"/>
    </location>
</feature>
<sequence length="502" mass="56240">MKRNLLLQELRKRVRLLFLAVPLFFNYSFLLSSPGSQNVAIGNKYYTETSPLSASITPEDIRVCKNDVSNGVLLTAIASGGDGMYSYKWQKLQKDGTWLNLDATTTSYIATSNGRYRCVIKCCNKESVVKPEARVRYFAPLAATASPEQQTLCTPGEGKTFQATATGGDGNYTYQWQVRGQNADGTYSWSNIPGADSSSFYTDQVNRYRCKIMSCGEKVKTNRVELKEYVPLSITTQPKSDTVCYGESATFSIVVAGGDSYNSYYWEIYYPFNDSWIFDSVNGSAGTPNYTPKKPGKFRCKIINRNCNETIISDEVEFVVAAMWFHDIEDAVACPEREAVLVARAYRGWPPFHYQWRKDNGTVLEDIVGATDSTFSTSIPGTYYCFIQDNCRGFNLGPATVTYEPVCNSTITTAQMTNEPTLKTYPNPTQGEVTIDVSEFENEQIQSVELIDGHGDVIDMWTFSGHNAMEQLNLAGCKEGTLYLKVITSKRIIRQRLVKTNR</sequence>
<comment type="caution">
    <text evidence="2">The sequence shown here is derived from an EMBL/GenBank/DDBJ whole genome shotgun (WGS) entry which is preliminary data.</text>
</comment>
<dbReference type="EMBL" id="AMZN01000006">
    <property type="protein sequence ID" value="ELR73421.1"/>
    <property type="molecule type" value="Genomic_DNA"/>
</dbReference>
<organism evidence="2 3">
    <name type="scientific">Fulvivirga imtechensis AK7</name>
    <dbReference type="NCBI Taxonomy" id="1237149"/>
    <lineage>
        <taxon>Bacteria</taxon>
        <taxon>Pseudomonadati</taxon>
        <taxon>Bacteroidota</taxon>
        <taxon>Cytophagia</taxon>
        <taxon>Cytophagales</taxon>
        <taxon>Fulvivirgaceae</taxon>
        <taxon>Fulvivirga</taxon>
    </lineage>
</organism>
<evidence type="ECO:0000313" key="2">
    <source>
        <dbReference type="EMBL" id="ELR73421.1"/>
    </source>
</evidence>
<accession>L8JWJ7</accession>
<dbReference type="InterPro" id="IPR013783">
    <property type="entry name" value="Ig-like_fold"/>
</dbReference>
<keyword evidence="3" id="KW-1185">Reference proteome</keyword>
<dbReference type="OrthoDB" id="842906at2"/>
<dbReference type="RefSeq" id="WP_009578002.1">
    <property type="nucleotide sequence ID" value="NZ_AMZN01000006.1"/>
</dbReference>
<dbReference type="Gene3D" id="2.60.40.10">
    <property type="entry name" value="Immunoglobulins"/>
    <property type="match status" value="2"/>
</dbReference>
<reference evidence="2 3" key="1">
    <citation type="submission" date="2012-12" db="EMBL/GenBank/DDBJ databases">
        <title>Genome assembly of Fulvivirga imtechensis AK7.</title>
        <authorList>
            <person name="Nupur N."/>
            <person name="Khatri I."/>
            <person name="Kumar R."/>
            <person name="Subramanian S."/>
            <person name="Pinnaka A."/>
        </authorList>
    </citation>
    <scope>NUCLEOTIDE SEQUENCE [LARGE SCALE GENOMIC DNA]</scope>
    <source>
        <strain evidence="2 3">AK7</strain>
    </source>
</reference>
<proteinExistence type="predicted"/>
<dbReference type="SUPFAM" id="SSF48726">
    <property type="entry name" value="Immunoglobulin"/>
    <property type="match status" value="1"/>
</dbReference>